<sequence length="144" mass="16383">MDKNICRFSEGVVTLPSGYCERTLNTLNDTRSILPTITISRDSLGNHNSVEEYIDSQLSILKSKMKEWLQEPYELVVLGDNLTSGILINYSFLRPDKVRSYQKQAIFTLNMEDLLIFSVSKSSVLTNADNQCFTDTLKSFKTNL</sequence>
<dbReference type="InterPro" id="IPR016123">
    <property type="entry name" value="Mog1/PsbP_a/b/a-sand"/>
</dbReference>
<dbReference type="Gene3D" id="3.40.1000.10">
    <property type="entry name" value="Mog1/PsbP, alpha/beta/alpha sandwich"/>
    <property type="match status" value="1"/>
</dbReference>
<reference evidence="1 2" key="1">
    <citation type="submission" date="2017-08" db="EMBL/GenBank/DDBJ databases">
        <title>Comparative genomics of bacteria isolated from necrotic lesions of AOD affected trees.</title>
        <authorList>
            <person name="Doonan J."/>
            <person name="Denman S."/>
            <person name="Mcdonald J.E."/>
        </authorList>
    </citation>
    <scope>NUCLEOTIDE SEQUENCE [LARGE SCALE GENOMIC DNA]</scope>
    <source>
        <strain evidence="1 2">CIP 105588</strain>
    </source>
</reference>
<dbReference type="GeneID" id="302711608"/>
<evidence type="ECO:0000313" key="1">
    <source>
        <dbReference type="EMBL" id="RKF66209.1"/>
    </source>
</evidence>
<evidence type="ECO:0008006" key="3">
    <source>
        <dbReference type="Google" id="ProtNLM"/>
    </source>
</evidence>
<dbReference type="SUPFAM" id="SSF55724">
    <property type="entry name" value="Mog1p/PsbP-like"/>
    <property type="match status" value="1"/>
</dbReference>
<dbReference type="Pfam" id="PF08786">
    <property type="entry name" value="DcrB"/>
    <property type="match status" value="1"/>
</dbReference>
<protein>
    <recommendedName>
        <fullName evidence="3">DUF1795 domain-containing protein</fullName>
    </recommendedName>
</protein>
<comment type="caution">
    <text evidence="1">The sequence shown here is derived from an EMBL/GenBank/DDBJ whole genome shotgun (WGS) entry which is preliminary data.</text>
</comment>
<gene>
    <name evidence="1" type="ORF">CKQ54_22655</name>
</gene>
<name>A0ABX9PPE0_9GAMM</name>
<evidence type="ECO:0000313" key="2">
    <source>
        <dbReference type="Proteomes" id="UP000284853"/>
    </source>
</evidence>
<organism evidence="1 2">
    <name type="scientific">Rahnella variigena</name>
    <dbReference type="NCBI Taxonomy" id="574964"/>
    <lineage>
        <taxon>Bacteria</taxon>
        <taxon>Pseudomonadati</taxon>
        <taxon>Pseudomonadota</taxon>
        <taxon>Gammaproteobacteria</taxon>
        <taxon>Enterobacterales</taxon>
        <taxon>Yersiniaceae</taxon>
        <taxon>Rahnella</taxon>
    </lineage>
</organism>
<dbReference type="Proteomes" id="UP000284853">
    <property type="component" value="Unassembled WGS sequence"/>
</dbReference>
<accession>A0ABX9PPE0</accession>
<dbReference type="RefSeq" id="WP_120162256.1">
    <property type="nucleotide sequence ID" value="NZ_NSDJ01000002.1"/>
</dbReference>
<dbReference type="InterPro" id="IPR014894">
    <property type="entry name" value="DcrB/EagT6"/>
</dbReference>
<dbReference type="EMBL" id="NSDJ01000002">
    <property type="protein sequence ID" value="RKF66209.1"/>
    <property type="molecule type" value="Genomic_DNA"/>
</dbReference>
<proteinExistence type="predicted"/>
<keyword evidence="2" id="KW-1185">Reference proteome</keyword>